<dbReference type="EMBL" id="CAJNOC010005748">
    <property type="protein sequence ID" value="CAF1060954.1"/>
    <property type="molecule type" value="Genomic_DNA"/>
</dbReference>
<keyword evidence="1" id="KW-0732">Signal</keyword>
<gene>
    <name evidence="2" type="ORF">OXX778_LOCUS19279</name>
</gene>
<name>A0A814L4Q0_9BILA</name>
<reference evidence="2" key="1">
    <citation type="submission" date="2021-02" db="EMBL/GenBank/DDBJ databases">
        <authorList>
            <person name="Nowell W R."/>
        </authorList>
    </citation>
    <scope>NUCLEOTIDE SEQUENCE</scope>
    <source>
        <strain evidence="2">Ploen Becks lab</strain>
    </source>
</reference>
<organism evidence="2 3">
    <name type="scientific">Brachionus calyciflorus</name>
    <dbReference type="NCBI Taxonomy" id="104777"/>
    <lineage>
        <taxon>Eukaryota</taxon>
        <taxon>Metazoa</taxon>
        <taxon>Spiralia</taxon>
        <taxon>Gnathifera</taxon>
        <taxon>Rotifera</taxon>
        <taxon>Eurotatoria</taxon>
        <taxon>Monogononta</taxon>
        <taxon>Pseudotrocha</taxon>
        <taxon>Ploima</taxon>
        <taxon>Brachionidae</taxon>
        <taxon>Brachionus</taxon>
    </lineage>
</organism>
<proteinExistence type="predicted"/>
<sequence length="103" mass="11374">MNKKTILSITIALILVQFNQINCLKCYSGFGLTSKSSGPTSYNYDNISPQLECPGTLLTNPFYQPKGCYKFVHKLSDGNEYVEKGCFTGATSLSNLSPNYDVK</sequence>
<evidence type="ECO:0000313" key="2">
    <source>
        <dbReference type="EMBL" id="CAF1060954.1"/>
    </source>
</evidence>
<dbReference type="Proteomes" id="UP000663879">
    <property type="component" value="Unassembled WGS sequence"/>
</dbReference>
<feature type="chain" id="PRO_5032639724" evidence="1">
    <location>
        <begin position="24"/>
        <end position="103"/>
    </location>
</feature>
<feature type="signal peptide" evidence="1">
    <location>
        <begin position="1"/>
        <end position="23"/>
    </location>
</feature>
<feature type="non-terminal residue" evidence="2">
    <location>
        <position position="1"/>
    </location>
</feature>
<keyword evidence="3" id="KW-1185">Reference proteome</keyword>
<evidence type="ECO:0000256" key="1">
    <source>
        <dbReference type="SAM" id="SignalP"/>
    </source>
</evidence>
<comment type="caution">
    <text evidence="2">The sequence shown here is derived from an EMBL/GenBank/DDBJ whole genome shotgun (WGS) entry which is preliminary data.</text>
</comment>
<evidence type="ECO:0000313" key="3">
    <source>
        <dbReference type="Proteomes" id="UP000663879"/>
    </source>
</evidence>
<accession>A0A814L4Q0</accession>
<dbReference type="OrthoDB" id="10150907at2759"/>
<dbReference type="AlphaFoldDB" id="A0A814L4Q0"/>
<protein>
    <submittedName>
        <fullName evidence="2">Uncharacterized protein</fullName>
    </submittedName>
</protein>